<comment type="function">
    <text evidence="1 8">Attaches a formyl group to the free amino group of methionyl-tRNA(fMet). The formyl group appears to play a dual role in the initiator identity of N-formylmethionyl-tRNA by promoting its recognition by IF2 and preventing the misappropriation of this tRNA by the elongation apparatus.</text>
</comment>
<name>A0A0A3IXH0_9BACI</name>
<evidence type="ECO:0000259" key="10">
    <source>
        <dbReference type="Pfam" id="PF02911"/>
    </source>
</evidence>
<comment type="catalytic activity">
    <reaction evidence="7 8">
        <text>L-methionyl-tRNA(fMet) + (6R)-10-formyltetrahydrofolate = N-formyl-L-methionyl-tRNA(fMet) + (6S)-5,6,7,8-tetrahydrofolate + H(+)</text>
        <dbReference type="Rhea" id="RHEA:24380"/>
        <dbReference type="Rhea" id="RHEA-COMP:9952"/>
        <dbReference type="Rhea" id="RHEA-COMP:9953"/>
        <dbReference type="ChEBI" id="CHEBI:15378"/>
        <dbReference type="ChEBI" id="CHEBI:57453"/>
        <dbReference type="ChEBI" id="CHEBI:78530"/>
        <dbReference type="ChEBI" id="CHEBI:78844"/>
        <dbReference type="ChEBI" id="CHEBI:195366"/>
        <dbReference type="EC" id="2.1.2.9"/>
    </reaction>
</comment>
<dbReference type="InterPro" id="IPR005793">
    <property type="entry name" value="Formyl_trans_C"/>
</dbReference>
<dbReference type="InterPro" id="IPR005794">
    <property type="entry name" value="Fmt"/>
</dbReference>
<dbReference type="InterPro" id="IPR036477">
    <property type="entry name" value="Formyl_transf_N_sf"/>
</dbReference>
<evidence type="ECO:0000256" key="5">
    <source>
        <dbReference type="ARBA" id="ARBA00022679"/>
    </source>
</evidence>
<dbReference type="SUPFAM" id="SSF53328">
    <property type="entry name" value="Formyltransferase"/>
    <property type="match status" value="1"/>
</dbReference>
<evidence type="ECO:0000256" key="1">
    <source>
        <dbReference type="ARBA" id="ARBA00002606"/>
    </source>
</evidence>
<evidence type="ECO:0000256" key="6">
    <source>
        <dbReference type="ARBA" id="ARBA00022917"/>
    </source>
</evidence>
<dbReference type="InterPro" id="IPR001555">
    <property type="entry name" value="GART_AS"/>
</dbReference>
<dbReference type="PROSITE" id="PS00373">
    <property type="entry name" value="GART"/>
    <property type="match status" value="1"/>
</dbReference>
<dbReference type="EMBL" id="JPVP01000046">
    <property type="protein sequence ID" value="KGR87593.1"/>
    <property type="molecule type" value="Genomic_DNA"/>
</dbReference>
<feature type="binding site" evidence="8">
    <location>
        <begin position="110"/>
        <end position="113"/>
    </location>
    <ligand>
        <name>(6S)-5,6,7,8-tetrahydrofolate</name>
        <dbReference type="ChEBI" id="CHEBI:57453"/>
    </ligand>
</feature>
<dbReference type="Pfam" id="PF02911">
    <property type="entry name" value="Formyl_trans_C"/>
    <property type="match status" value="1"/>
</dbReference>
<dbReference type="NCBIfam" id="TIGR00460">
    <property type="entry name" value="fmt"/>
    <property type="match status" value="1"/>
</dbReference>
<feature type="domain" description="Formyl transferase N-terminal" evidence="9">
    <location>
        <begin position="4"/>
        <end position="180"/>
    </location>
</feature>
<evidence type="ECO:0000256" key="2">
    <source>
        <dbReference type="ARBA" id="ARBA00010699"/>
    </source>
</evidence>
<reference evidence="11 12" key="1">
    <citation type="submission" date="2014-02" db="EMBL/GenBank/DDBJ databases">
        <title>Draft genome sequence of Lysinibacillus odysseyi NBRC 100172.</title>
        <authorList>
            <person name="Zhang F."/>
            <person name="Wang G."/>
            <person name="Zhang L."/>
        </authorList>
    </citation>
    <scope>NUCLEOTIDE SEQUENCE [LARGE SCALE GENOMIC DNA]</scope>
    <source>
        <strain evidence="11 12">NBRC 100172</strain>
    </source>
</reference>
<sequence length="313" mass="34455">MTSVVFMGTPAFSAPILRMLYEEGYDVLAVVTQPDRPVGRKKVLTPPPVKEEAVKLGLPVIQPEKLRGSEELQQIIGLGADLVITAAFGQILPKELLEAPRLGCINVHASLLPQYRGGAPIHQAIIDGQDTTGVTIMYMAEKLDAGDIISQQEIVIEDTDHTGSMFEKLSGVGRELLKETLPSIIDGTNPRIPQDESKVTYASNISREQERIDWSKDARTIYNQVRGLHPWPVAYTTFEDANFKIWWAQIGTTSNDCKPGEVTAIHKDHFEIATGDGGSLAVYDLQPAGKKRMTAQDYLRGTGSKLQIGDRFE</sequence>
<dbReference type="RefSeq" id="WP_036151192.1">
    <property type="nucleotide sequence ID" value="NZ_AVCX01000017.1"/>
</dbReference>
<dbReference type="Gene3D" id="3.10.25.10">
    <property type="entry name" value="Formyl transferase, C-terminal domain"/>
    <property type="match status" value="1"/>
</dbReference>
<comment type="similarity">
    <text evidence="2 8">Belongs to the Fmt family.</text>
</comment>
<dbReference type="InterPro" id="IPR011034">
    <property type="entry name" value="Formyl_transferase-like_C_sf"/>
</dbReference>
<dbReference type="Proteomes" id="UP000030437">
    <property type="component" value="Unassembled WGS sequence"/>
</dbReference>
<evidence type="ECO:0000256" key="4">
    <source>
        <dbReference type="ARBA" id="ARBA00016014"/>
    </source>
</evidence>
<dbReference type="PANTHER" id="PTHR11138:SF5">
    <property type="entry name" value="METHIONYL-TRNA FORMYLTRANSFERASE, MITOCHONDRIAL"/>
    <property type="match status" value="1"/>
</dbReference>
<dbReference type="Gene3D" id="3.40.50.170">
    <property type="entry name" value="Formyl transferase, N-terminal domain"/>
    <property type="match status" value="1"/>
</dbReference>
<gene>
    <name evidence="8" type="primary">fmt</name>
    <name evidence="11" type="ORF">CD32_03305</name>
</gene>
<evidence type="ECO:0000313" key="11">
    <source>
        <dbReference type="EMBL" id="KGR87593.1"/>
    </source>
</evidence>
<dbReference type="GO" id="GO:0005829">
    <property type="term" value="C:cytosol"/>
    <property type="evidence" value="ECO:0007669"/>
    <property type="project" value="TreeGrafter"/>
</dbReference>
<dbReference type="InterPro" id="IPR002376">
    <property type="entry name" value="Formyl_transf_N"/>
</dbReference>
<comment type="caution">
    <text evidence="11">The sequence shown here is derived from an EMBL/GenBank/DDBJ whole genome shotgun (WGS) entry which is preliminary data.</text>
</comment>
<evidence type="ECO:0000256" key="3">
    <source>
        <dbReference type="ARBA" id="ARBA00012261"/>
    </source>
</evidence>
<dbReference type="FunFam" id="3.40.50.170:FF:000004">
    <property type="entry name" value="Methionyl-tRNA formyltransferase"/>
    <property type="match status" value="1"/>
</dbReference>
<dbReference type="InterPro" id="IPR041711">
    <property type="entry name" value="Met-tRNA-FMT_N"/>
</dbReference>
<evidence type="ECO:0000256" key="8">
    <source>
        <dbReference type="HAMAP-Rule" id="MF_00182"/>
    </source>
</evidence>
<feature type="domain" description="Formyl transferase C-terminal" evidence="10">
    <location>
        <begin position="204"/>
        <end position="301"/>
    </location>
</feature>
<keyword evidence="6 8" id="KW-0648">Protein biosynthesis</keyword>
<dbReference type="HAMAP" id="MF_00182">
    <property type="entry name" value="Formyl_trans"/>
    <property type="match status" value="1"/>
</dbReference>
<keyword evidence="5 8" id="KW-0808">Transferase</keyword>
<dbReference type="InterPro" id="IPR037022">
    <property type="entry name" value="Formyl_trans_C_sf"/>
</dbReference>
<dbReference type="Pfam" id="PF00551">
    <property type="entry name" value="Formyl_trans_N"/>
    <property type="match status" value="1"/>
</dbReference>
<dbReference type="OrthoDB" id="9802815at2"/>
<evidence type="ECO:0000256" key="7">
    <source>
        <dbReference type="ARBA" id="ARBA00048558"/>
    </source>
</evidence>
<dbReference type="eggNOG" id="COG0223">
    <property type="taxonomic scope" value="Bacteria"/>
</dbReference>
<proteinExistence type="inferred from homology"/>
<protein>
    <recommendedName>
        <fullName evidence="4 8">Methionyl-tRNA formyltransferase</fullName>
        <ecNumber evidence="3 8">2.1.2.9</ecNumber>
    </recommendedName>
</protein>
<organism evidence="11 12">
    <name type="scientific">Lysinibacillus odysseyi 34hs-1 = NBRC 100172</name>
    <dbReference type="NCBI Taxonomy" id="1220589"/>
    <lineage>
        <taxon>Bacteria</taxon>
        <taxon>Bacillati</taxon>
        <taxon>Bacillota</taxon>
        <taxon>Bacilli</taxon>
        <taxon>Bacillales</taxon>
        <taxon>Bacillaceae</taxon>
        <taxon>Lysinibacillus</taxon>
    </lineage>
</organism>
<dbReference type="InterPro" id="IPR044135">
    <property type="entry name" value="Met-tRNA-FMT_C"/>
</dbReference>
<dbReference type="CDD" id="cd08646">
    <property type="entry name" value="FMT_core_Met-tRNA-FMT_N"/>
    <property type="match status" value="1"/>
</dbReference>
<dbReference type="AlphaFoldDB" id="A0A0A3IXH0"/>
<dbReference type="EC" id="2.1.2.9" evidence="3 8"/>
<dbReference type="CDD" id="cd08704">
    <property type="entry name" value="Met_tRNA_FMT_C"/>
    <property type="match status" value="1"/>
</dbReference>
<evidence type="ECO:0000259" key="9">
    <source>
        <dbReference type="Pfam" id="PF00551"/>
    </source>
</evidence>
<dbReference type="STRING" id="1220589.CD32_03305"/>
<keyword evidence="12" id="KW-1185">Reference proteome</keyword>
<dbReference type="PANTHER" id="PTHR11138">
    <property type="entry name" value="METHIONYL-TRNA FORMYLTRANSFERASE"/>
    <property type="match status" value="1"/>
</dbReference>
<evidence type="ECO:0000313" key="12">
    <source>
        <dbReference type="Proteomes" id="UP000030437"/>
    </source>
</evidence>
<dbReference type="GO" id="GO:0004479">
    <property type="term" value="F:methionyl-tRNA formyltransferase activity"/>
    <property type="evidence" value="ECO:0007669"/>
    <property type="project" value="UniProtKB-UniRule"/>
</dbReference>
<accession>A0A0A3IXH0</accession>
<dbReference type="SUPFAM" id="SSF50486">
    <property type="entry name" value="FMT C-terminal domain-like"/>
    <property type="match status" value="1"/>
</dbReference>